<sequence>MYQYAKGDVFWFIGLVHGVTGNDSWTKAHVHRVIVDVIHIIGDVHRLVAVYRYGVVLFIWHNGIAQCVKSDVR</sequence>
<gene>
    <name evidence="1" type="ORF">C5745_11910</name>
</gene>
<protein>
    <submittedName>
        <fullName evidence="1">Uncharacterized protein</fullName>
    </submittedName>
</protein>
<evidence type="ECO:0000313" key="1">
    <source>
        <dbReference type="EMBL" id="PRD47116.1"/>
    </source>
</evidence>
<keyword evidence="2" id="KW-1185">Reference proteome</keyword>
<reference evidence="1 2" key="1">
    <citation type="submission" date="2018-02" db="EMBL/GenBank/DDBJ databases">
        <title>The draft genome of Sphingobacterium sp. 5JN-11.</title>
        <authorList>
            <person name="Liu L."/>
            <person name="Li L."/>
            <person name="Liang L."/>
            <person name="Zhang X."/>
            <person name="Wang T."/>
        </authorList>
    </citation>
    <scope>NUCLEOTIDE SEQUENCE [LARGE SCALE GENOMIC DNA]</scope>
    <source>
        <strain evidence="1 2">5JN-11</strain>
    </source>
</reference>
<organism evidence="1 2">
    <name type="scientific">Sphingobacterium haloxyli</name>
    <dbReference type="NCBI Taxonomy" id="2100533"/>
    <lineage>
        <taxon>Bacteria</taxon>
        <taxon>Pseudomonadati</taxon>
        <taxon>Bacteroidota</taxon>
        <taxon>Sphingobacteriia</taxon>
        <taxon>Sphingobacteriales</taxon>
        <taxon>Sphingobacteriaceae</taxon>
        <taxon>Sphingobacterium</taxon>
    </lineage>
</organism>
<name>A0A2S9J2V0_9SPHI</name>
<proteinExistence type="predicted"/>
<dbReference type="AlphaFoldDB" id="A0A2S9J2V0"/>
<evidence type="ECO:0000313" key="2">
    <source>
        <dbReference type="Proteomes" id="UP000239711"/>
    </source>
</evidence>
<comment type="caution">
    <text evidence="1">The sequence shown here is derived from an EMBL/GenBank/DDBJ whole genome shotgun (WGS) entry which is preliminary data.</text>
</comment>
<dbReference type="EMBL" id="PVBQ01000008">
    <property type="protein sequence ID" value="PRD47116.1"/>
    <property type="molecule type" value="Genomic_DNA"/>
</dbReference>
<dbReference type="Proteomes" id="UP000239711">
    <property type="component" value="Unassembled WGS sequence"/>
</dbReference>
<accession>A0A2S9J2V0</accession>